<dbReference type="Proteomes" id="UP000250078">
    <property type="component" value="Unassembled WGS sequence"/>
</dbReference>
<dbReference type="EMBL" id="KV748336">
    <property type="protein sequence ID" value="OCK86516.1"/>
    <property type="molecule type" value="Genomic_DNA"/>
</dbReference>
<reference evidence="1 2" key="1">
    <citation type="journal article" date="2016" name="Nat. Commun.">
        <title>Ectomycorrhizal ecology is imprinted in the genome of the dominant symbiotic fungus Cenococcum geophilum.</title>
        <authorList>
            <consortium name="DOE Joint Genome Institute"/>
            <person name="Peter M."/>
            <person name="Kohler A."/>
            <person name="Ohm R.A."/>
            <person name="Kuo A."/>
            <person name="Krutzmann J."/>
            <person name="Morin E."/>
            <person name="Arend M."/>
            <person name="Barry K.W."/>
            <person name="Binder M."/>
            <person name="Choi C."/>
            <person name="Clum A."/>
            <person name="Copeland A."/>
            <person name="Grisel N."/>
            <person name="Haridas S."/>
            <person name="Kipfer T."/>
            <person name="LaButti K."/>
            <person name="Lindquist E."/>
            <person name="Lipzen A."/>
            <person name="Maire R."/>
            <person name="Meier B."/>
            <person name="Mihaltcheva S."/>
            <person name="Molinier V."/>
            <person name="Murat C."/>
            <person name="Poggeler S."/>
            <person name="Quandt C.A."/>
            <person name="Sperisen C."/>
            <person name="Tritt A."/>
            <person name="Tisserant E."/>
            <person name="Crous P.W."/>
            <person name="Henrissat B."/>
            <person name="Nehls U."/>
            <person name="Egli S."/>
            <person name="Spatafora J.W."/>
            <person name="Grigoriev I.V."/>
            <person name="Martin F.M."/>
        </authorList>
    </citation>
    <scope>NUCLEOTIDE SEQUENCE [LARGE SCALE GENOMIC DNA]</scope>
    <source>
        <strain evidence="1 2">1.58</strain>
    </source>
</reference>
<keyword evidence="2" id="KW-1185">Reference proteome</keyword>
<protein>
    <submittedName>
        <fullName evidence="1">Uncharacterized protein</fullName>
    </submittedName>
</protein>
<proteinExistence type="predicted"/>
<accession>A0ACC8EJZ3</accession>
<evidence type="ECO:0000313" key="1">
    <source>
        <dbReference type="EMBL" id="OCK86516.1"/>
    </source>
</evidence>
<name>A0ACC8EJZ3_9PEZI</name>
<organism evidence="1 2">
    <name type="scientific">Cenococcum geophilum 1.58</name>
    <dbReference type="NCBI Taxonomy" id="794803"/>
    <lineage>
        <taxon>Eukaryota</taxon>
        <taxon>Fungi</taxon>
        <taxon>Dikarya</taxon>
        <taxon>Ascomycota</taxon>
        <taxon>Pezizomycotina</taxon>
        <taxon>Dothideomycetes</taxon>
        <taxon>Pleosporomycetidae</taxon>
        <taxon>Gloniales</taxon>
        <taxon>Gloniaceae</taxon>
        <taxon>Cenococcum</taxon>
    </lineage>
</organism>
<evidence type="ECO:0000313" key="2">
    <source>
        <dbReference type="Proteomes" id="UP000250078"/>
    </source>
</evidence>
<sequence length="182" mass="20766">MPLYTANLAPPESDSSQPDRDEIRTLNDKDAFAIYRTALAMGMSPPELNSFCDFKFQDETSPMKKWLVARKGNFGQPNEPEVEITWKSMIRLIHKPNCISIAQINAGLPFAMPQRVAIDIPPAYYITAIAIIGTMDEEPELLDTSYVDPNLANCYLAGQLPHNWFNVFELLNIFYRRHLDRN</sequence>
<gene>
    <name evidence="1" type="ORF">K441DRAFT_683271</name>
</gene>